<feature type="region of interest" description="Disordered" evidence="1">
    <location>
        <begin position="326"/>
        <end position="423"/>
    </location>
</feature>
<feature type="compositionally biased region" description="Basic and acidic residues" evidence="1">
    <location>
        <begin position="174"/>
        <end position="188"/>
    </location>
</feature>
<dbReference type="AlphaFoldDB" id="A0AAF0EUZ8"/>
<feature type="region of interest" description="Disordered" evidence="1">
    <location>
        <begin position="477"/>
        <end position="546"/>
    </location>
</feature>
<evidence type="ECO:0000313" key="3">
    <source>
        <dbReference type="Proteomes" id="UP001217754"/>
    </source>
</evidence>
<reference evidence="2" key="1">
    <citation type="submission" date="2023-03" db="EMBL/GenBank/DDBJ databases">
        <title>Mating type loci evolution in Malassezia.</title>
        <authorList>
            <person name="Coelho M.A."/>
        </authorList>
    </citation>
    <scope>NUCLEOTIDE SEQUENCE</scope>
    <source>
        <strain evidence="2">CBS 9431</strain>
    </source>
</reference>
<feature type="compositionally biased region" description="Acidic residues" evidence="1">
    <location>
        <begin position="489"/>
        <end position="499"/>
    </location>
</feature>
<dbReference type="Proteomes" id="UP001217754">
    <property type="component" value="Chromosome 1"/>
</dbReference>
<evidence type="ECO:0000256" key="1">
    <source>
        <dbReference type="SAM" id="MobiDB-lite"/>
    </source>
</evidence>
<organism evidence="2 3">
    <name type="scientific">Malassezia japonica</name>
    <dbReference type="NCBI Taxonomy" id="223818"/>
    <lineage>
        <taxon>Eukaryota</taxon>
        <taxon>Fungi</taxon>
        <taxon>Dikarya</taxon>
        <taxon>Basidiomycota</taxon>
        <taxon>Ustilaginomycotina</taxon>
        <taxon>Malasseziomycetes</taxon>
        <taxon>Malasseziales</taxon>
        <taxon>Malasseziaceae</taxon>
        <taxon>Malassezia</taxon>
    </lineage>
</organism>
<feature type="compositionally biased region" description="Low complexity" evidence="1">
    <location>
        <begin position="326"/>
        <end position="337"/>
    </location>
</feature>
<feature type="compositionally biased region" description="Polar residues" evidence="1">
    <location>
        <begin position="219"/>
        <end position="228"/>
    </location>
</feature>
<sequence length="546" mass="57464">MTSPFVDAMDSFSMSFSEISDPLAEFTSVGSMHFDDALETPKALGNEFPLRNASAADLSGASKHLGPLGTSHTWLTQGSWQCSLHPDDLGGGLESSSSTASTSSVTSLARATNSTDMLAGRGRLSGGAESESEYGEMWSATMQPSPDPAKHPSPEVPTRMRPWPPADLRTPRSAHPELMDSQIKRETPPHTPLNRDATLAHGMRASATPSDRSEAVTASPAQIPSHHTSPIHVSGSPLALRAWNEPLLQPAHQFSSLGLVPNAEPHSLGHLSGALSSFGLQALRPGAPQPLFIDPSSTSGESSARTSIDATHWSLTPAMAATSLQSPAPISASPSSPTKCLSPSRRARAATQKAPRKAQSTPMFQIMTMTGVESAPPVPSLAPSPVRQRTSQKALRKHGSNKRMNASGPSSVTSTPGDKAQGARLRARGSMMALRQANAMHAASKPAARRPPVSLSFVNYGIDDAEELCSAVAPSGSYKVPLRGYRDSDGEEDDEDEPGGEQGNSPPPLRHAASMDVAPGANQTPGPQPPAEIKRRRTTAVLRDFA</sequence>
<dbReference type="RefSeq" id="XP_060120257.1">
    <property type="nucleotide sequence ID" value="XM_060264274.1"/>
</dbReference>
<name>A0AAF0EUZ8_9BASI</name>
<feature type="compositionally biased region" description="Polar residues" evidence="1">
    <location>
        <begin position="402"/>
        <end position="416"/>
    </location>
</feature>
<dbReference type="GeneID" id="85223953"/>
<proteinExistence type="predicted"/>
<protein>
    <submittedName>
        <fullName evidence="2">Uncharacterized protein</fullName>
    </submittedName>
</protein>
<feature type="region of interest" description="Disordered" evidence="1">
    <location>
        <begin position="86"/>
        <end position="232"/>
    </location>
</feature>
<keyword evidence="3" id="KW-1185">Reference proteome</keyword>
<gene>
    <name evidence="2" type="ORF">MJAP1_000304</name>
</gene>
<dbReference type="EMBL" id="CP119958">
    <property type="protein sequence ID" value="WFD37360.1"/>
    <property type="molecule type" value="Genomic_DNA"/>
</dbReference>
<accession>A0AAF0EUZ8</accession>
<evidence type="ECO:0000313" key="2">
    <source>
        <dbReference type="EMBL" id="WFD37360.1"/>
    </source>
</evidence>
<feature type="compositionally biased region" description="Low complexity" evidence="1">
    <location>
        <begin position="95"/>
        <end position="107"/>
    </location>
</feature>